<dbReference type="Gene3D" id="1.20.120.530">
    <property type="entry name" value="GntR ligand-binding domain-like"/>
    <property type="match status" value="1"/>
</dbReference>
<dbReference type="SUPFAM" id="SSF46785">
    <property type="entry name" value="Winged helix' DNA-binding domain"/>
    <property type="match status" value="1"/>
</dbReference>
<dbReference type="EMBL" id="CP009211">
    <property type="protein sequence ID" value="AIJ34129.1"/>
    <property type="molecule type" value="Genomic_DNA"/>
</dbReference>
<evidence type="ECO:0000313" key="8">
    <source>
        <dbReference type="Proteomes" id="UP000215374"/>
    </source>
</evidence>
<dbReference type="PANTHER" id="PTHR43537">
    <property type="entry name" value="TRANSCRIPTIONAL REGULATOR, GNTR FAMILY"/>
    <property type="match status" value="1"/>
</dbReference>
<evidence type="ECO:0000256" key="3">
    <source>
        <dbReference type="ARBA" id="ARBA00023163"/>
    </source>
</evidence>
<reference evidence="5 7" key="1">
    <citation type="submission" date="2014-08" db="EMBL/GenBank/DDBJ databases">
        <title>Complete genome sequence of Corynebacterium imitans DSM 44264, isolated from a five-month-old boy with suspected pharyngeal diphtheria.</title>
        <authorList>
            <person name="Mollmann S."/>
            <person name="Albersmeier A."/>
            <person name="Ruckert C."/>
            <person name="Tauch A."/>
        </authorList>
    </citation>
    <scope>NUCLEOTIDE SEQUENCE [LARGE SCALE GENOMIC DNA]</scope>
    <source>
        <strain evidence="5 7">DSM 44264</strain>
    </source>
</reference>
<name>A0A076NI31_9CORY</name>
<protein>
    <submittedName>
        <fullName evidence="5 6">Transcriptional regulator</fullName>
    </submittedName>
</protein>
<dbReference type="InterPro" id="IPR036388">
    <property type="entry name" value="WH-like_DNA-bd_sf"/>
</dbReference>
<evidence type="ECO:0000313" key="7">
    <source>
        <dbReference type="Proteomes" id="UP000028780"/>
    </source>
</evidence>
<dbReference type="PROSITE" id="PS50949">
    <property type="entry name" value="HTH_GNTR"/>
    <property type="match status" value="1"/>
</dbReference>
<evidence type="ECO:0000256" key="2">
    <source>
        <dbReference type="ARBA" id="ARBA00023125"/>
    </source>
</evidence>
<dbReference type="GO" id="GO:0003700">
    <property type="term" value="F:DNA-binding transcription factor activity"/>
    <property type="evidence" value="ECO:0007669"/>
    <property type="project" value="InterPro"/>
</dbReference>
<dbReference type="SUPFAM" id="SSF48008">
    <property type="entry name" value="GntR ligand-binding domain-like"/>
    <property type="match status" value="1"/>
</dbReference>
<dbReference type="OrthoDB" id="4164516at2"/>
<dbReference type="InterPro" id="IPR036390">
    <property type="entry name" value="WH_DNA-bd_sf"/>
</dbReference>
<dbReference type="EMBL" id="LT906467">
    <property type="protein sequence ID" value="SNV80643.1"/>
    <property type="molecule type" value="Genomic_DNA"/>
</dbReference>
<evidence type="ECO:0000313" key="6">
    <source>
        <dbReference type="EMBL" id="SNV80643.1"/>
    </source>
</evidence>
<evidence type="ECO:0000256" key="1">
    <source>
        <dbReference type="ARBA" id="ARBA00023015"/>
    </source>
</evidence>
<dbReference type="Gene3D" id="1.10.10.10">
    <property type="entry name" value="Winged helix-like DNA-binding domain superfamily/Winged helix DNA-binding domain"/>
    <property type="match status" value="1"/>
</dbReference>
<dbReference type="Pfam" id="PF00392">
    <property type="entry name" value="GntR"/>
    <property type="match status" value="1"/>
</dbReference>
<feature type="domain" description="HTH gntR-type" evidence="4">
    <location>
        <begin position="10"/>
        <end position="77"/>
    </location>
</feature>
<dbReference type="AlphaFoldDB" id="A0A076NI31"/>
<dbReference type="SMART" id="SM00345">
    <property type="entry name" value="HTH_GNTR"/>
    <property type="match status" value="1"/>
</dbReference>
<reference evidence="6 8" key="2">
    <citation type="submission" date="2017-06" db="EMBL/GenBank/DDBJ databases">
        <authorList>
            <consortium name="Pathogen Informatics"/>
        </authorList>
    </citation>
    <scope>NUCLEOTIDE SEQUENCE [LARGE SCALE GENOMIC DNA]</scope>
    <source>
        <strain evidence="6 8">NCTC13015</strain>
    </source>
</reference>
<dbReference type="GO" id="GO:0003677">
    <property type="term" value="F:DNA binding"/>
    <property type="evidence" value="ECO:0007669"/>
    <property type="project" value="UniProtKB-KW"/>
</dbReference>
<gene>
    <name evidence="6" type="primary">lutR</name>
    <name evidence="5" type="ORF">CIMIT_09665</name>
    <name evidence="6" type="ORF">SAMEA4535761_01996</name>
</gene>
<dbReference type="eggNOG" id="COG2186">
    <property type="taxonomic scope" value="Bacteria"/>
</dbReference>
<dbReference type="Pfam" id="PF07729">
    <property type="entry name" value="FCD"/>
    <property type="match status" value="1"/>
</dbReference>
<dbReference type="STRING" id="156978.CIMIT_09665"/>
<keyword evidence="3" id="KW-0804">Transcription</keyword>
<keyword evidence="7" id="KW-1185">Reference proteome</keyword>
<dbReference type="Proteomes" id="UP000028780">
    <property type="component" value="Chromosome"/>
</dbReference>
<dbReference type="RefSeq" id="WP_038592198.1">
    <property type="nucleotide sequence ID" value="NZ_CP009211.1"/>
</dbReference>
<dbReference type="Proteomes" id="UP000215374">
    <property type="component" value="Chromosome 1"/>
</dbReference>
<evidence type="ECO:0000313" key="5">
    <source>
        <dbReference type="EMBL" id="AIJ34129.1"/>
    </source>
</evidence>
<dbReference type="SMART" id="SM00895">
    <property type="entry name" value="FCD"/>
    <property type="match status" value="1"/>
</dbReference>
<accession>A0A076NI31</accession>
<dbReference type="InterPro" id="IPR000524">
    <property type="entry name" value="Tscrpt_reg_HTH_GntR"/>
</dbReference>
<sequence>MAAPHEPSAEPLLTSILDTLGEQIVSGALEPGHTFTLQDLSNRFGISRTVAREVMRALEQLGLVSSSRRVGIKVLPAEHWAVFDRSVINWRLSCAEQRPAQITSLNELRTAVEPIAASLAATHATPAQSQRLLELAHLLVELSEAGVGNSDEFLDADKEFHTLILHASGNEMFSTLADPIMHVLEGRTRYGIMPDEPSVPAMRIHIDLAQAIIDGNAADSERASRNLLTGIKEFLAI</sequence>
<dbReference type="HOGENOM" id="CLU_017584_9_4_11"/>
<dbReference type="CDD" id="cd07377">
    <property type="entry name" value="WHTH_GntR"/>
    <property type="match status" value="1"/>
</dbReference>
<proteinExistence type="predicted"/>
<keyword evidence="1" id="KW-0805">Transcription regulation</keyword>
<organism evidence="5 7">
    <name type="scientific">Corynebacterium imitans</name>
    <dbReference type="NCBI Taxonomy" id="156978"/>
    <lineage>
        <taxon>Bacteria</taxon>
        <taxon>Bacillati</taxon>
        <taxon>Actinomycetota</taxon>
        <taxon>Actinomycetes</taxon>
        <taxon>Mycobacteriales</taxon>
        <taxon>Corynebacteriaceae</taxon>
        <taxon>Corynebacterium</taxon>
    </lineage>
</organism>
<evidence type="ECO:0000259" key="4">
    <source>
        <dbReference type="PROSITE" id="PS50949"/>
    </source>
</evidence>
<keyword evidence="2" id="KW-0238">DNA-binding</keyword>
<dbReference type="KEGG" id="cii:CIMIT_09665"/>
<dbReference type="PANTHER" id="PTHR43537:SF44">
    <property type="entry name" value="GNTR FAMILY REGULATORY PROTEIN"/>
    <property type="match status" value="1"/>
</dbReference>
<dbReference type="InterPro" id="IPR011711">
    <property type="entry name" value="GntR_C"/>
</dbReference>
<dbReference type="InterPro" id="IPR008920">
    <property type="entry name" value="TF_FadR/GntR_C"/>
</dbReference>